<dbReference type="EMBL" id="CACVBY010000001">
    <property type="protein sequence ID" value="CAA7385803.1"/>
    <property type="molecule type" value="Genomic_DNA"/>
</dbReference>
<dbReference type="Proteomes" id="UP000445309">
    <property type="component" value="Unassembled WGS sequence"/>
</dbReference>
<gene>
    <name evidence="1" type="ORF">CHRY9393_00089</name>
</gene>
<dbReference type="AlphaFoldDB" id="A0A6N4XKU1"/>
<reference evidence="1 2" key="1">
    <citation type="submission" date="2020-01" db="EMBL/GenBank/DDBJ databases">
        <authorList>
            <person name="Rodrigo-Torres L."/>
            <person name="Arahal R. D."/>
            <person name="Lucena T."/>
        </authorList>
    </citation>
    <scope>NUCLEOTIDE SEQUENCE [LARGE SCALE GENOMIC DNA]</scope>
    <source>
        <strain evidence="1 2">CECT 9393</strain>
    </source>
</reference>
<name>A0A6N4XKU1_9FLAO</name>
<proteinExistence type="predicted"/>
<evidence type="ECO:0000313" key="1">
    <source>
        <dbReference type="EMBL" id="CAA7385803.1"/>
    </source>
</evidence>
<evidence type="ECO:0000313" key="2">
    <source>
        <dbReference type="Proteomes" id="UP000445309"/>
    </source>
</evidence>
<accession>A0A6N4XKU1</accession>
<dbReference type="RefSeq" id="WP_162071557.1">
    <property type="nucleotide sequence ID" value="NZ_CACVBY010000001.1"/>
</dbReference>
<protein>
    <recommendedName>
        <fullName evidence="3">Conjugal transfer protein TraD</fullName>
    </recommendedName>
</protein>
<organism evidence="1 2">
    <name type="scientific">Chryseobacterium fistulae</name>
    <dbReference type="NCBI Taxonomy" id="2675058"/>
    <lineage>
        <taxon>Bacteria</taxon>
        <taxon>Pseudomonadati</taxon>
        <taxon>Bacteroidota</taxon>
        <taxon>Flavobacteriia</taxon>
        <taxon>Flavobacteriales</taxon>
        <taxon>Weeksellaceae</taxon>
        <taxon>Chryseobacterium group</taxon>
        <taxon>Chryseobacterium</taxon>
    </lineage>
</organism>
<evidence type="ECO:0008006" key="3">
    <source>
        <dbReference type="Google" id="ProtNLM"/>
    </source>
</evidence>
<keyword evidence="2" id="KW-1185">Reference proteome</keyword>
<sequence>MEKIIIIGLLIAIILILLDRRFPVNVHAKDSGNTKKISPSIMGDIKQTKRKGLPVEATESHLEFTSLVEDNFESETRNGKAEDVAENKNLDDILIKDNWGQEEEDWKYQDSNIESGFATGVTFQELSTAGQLLQRNMLEPDLEQQAVAIIQKIHGTELFDLLENSLGEASKRISNLLSQSISNDVEGISSSYKDGVEGFDIGEFV</sequence>